<name>A0A6J7HQL5_9ZZZZ</name>
<protein>
    <submittedName>
        <fullName evidence="1">Unannotated protein</fullName>
    </submittedName>
</protein>
<gene>
    <name evidence="1" type="ORF">UFOPK3610_01266</name>
</gene>
<dbReference type="Gene3D" id="2.60.40.10">
    <property type="entry name" value="Immunoglobulins"/>
    <property type="match status" value="1"/>
</dbReference>
<sequence>MCKAIAQRSVKPGEAIAGATISFVASRPAIEVPFGRVRALVDNTQKQPSYRGVNFRAAHPRLPLRVITRLEDGITAGGDSLLKLQIADKSTAFKVHGVKVLGTLPEGITSGAIRENGWTCKAGDNVSCKYAPVLEKSARTPVVTIPLLASVDAQPGLRSILWTASGIRPNFATGSVRARLAVFPGAVLKAEAVPNVIGQRAVGDRASRVILRAVNSTRGSRVWTHRWEQMCLTQDERDVLEQCRGVRTEAVKVMSPNREIASVLIPVNVGDKSYVFRVRASDSHSHFDKFVKVQAAGATNRARAHRLPQVDARTGFAPTADFGSTREPVAPTMATANLIAVTSVTPVVANPTTQTPVTSTPRNSNLGVSIAGGALQIVRNGAKVTLDTAVSNASGKVTYAWQQIVGVAPALSSTSVAKPTFTVPNNTRVITYQVTVTDGSGATAIDTVTYALNPTVTTQFCSLYNKAAAAVNKAAQGAAKLSTALSDQINAVFNQLRMINDVCNSDSGFTFSGTNLSFGGFKISGASGTVSAAGIAISAGSLTSPAGWGLPEMNLSNAGLVIAFVGTTTADVTMSGSFTMSNFAFFPLPGGWTGKTKVSFVASAGNTSVAIAANSSDPGGATATFSGNVSTNGSFNATVTANDLIKIGGAGVNATGSVAYSTTNGITGSVTGSLTSTATLVDGVTIPTLNISWKPGASPAIAARGTVAFEYGSSGNSISVNATIAYTSTTEWTATVTGGGTATWQPVPGLTIQPSDFTGTFASVKGELQWALDVNVSQAWSPTPALTISGLDISLANSCPKAIADQVTCPTANVFLSVTGNATVNAEPVDSFTVDALAVIGLGDGGGFVLSAAQAGNLDIGAGLALTDANLVVSYQAPQAGSGPAVSASVQGGYSIDVNGNMVISGVGNFSHLQANVTSDGWSFAGYTQGIPFGSSGEYGEMTQSIVAYSTLPSTITPPTSYGIPPLTYVECQGNQPAPTGQVCTGTLYVSGTYAAPTWFTDAVDTDSMDAVATIEINPTDGTFNSQVNFNIGGGGLSLPTGGSSDLAIQSLYFSLNASAANLVVTAGGLINLGLPSGYGAAPPQLNLFMQYDLSSNTVSGGFTATNWNDAFGLSGFDMQSLTVALQINLNTMTPGLALSATADLPESMNSVLSVPDSGVPITAFVNLSLNTPCLGVSIGTQGANEPTALSIAGGVVTASYVSLYIAPVGCQIGNTTYQPGYSLDFDGTVLGVGVEVSASMSFTPTLVFQADIDIKSFQVGPLTMDETTLSINVSEGVSDSVAFSGGFSLFGTDVTASGSMSYVTATSTTTAALDIATNGFDIAGFQLQNADISLNVKSTPDDTNISFSATASMAILGDTLDINEMSFTVENNVITQVTADVSTKLQLGGAIEFDGAFYLNYTASPANFEVAANVNVTSAGYTLGSGSLSISPSCADVSATLNVGSFLSASVGGYVIYGADCTVTDAITGVTRSISGDSGAFCVAVDNVSLDFGAFNASGSANLSNNGDTTCDGTSTASNTMVGSVSATLVLGAQNFNNTVNVAGQFSGDGNFSFTGSAALNIGGFNLQMQVAAANNGSGSSVSGSANFSLLGNDLTFAGSWSNQGGVPSATLTASVNFNLGGWNLGSGSVYLYQTASNYGMTFNMNLNAGIAQMQSTLTFNQVDGQVLFYTFVSFDLGIPGFASVGASGSFTNCATSACQSLGNYVLTASASLSLGGWTYYTPPFSIDLGGQFGFSVSDGQSNQSTPVVNVLGVNWWTANGWWNTSLSVNQDGFSASAGGGTSIYSQLVSVKYPCGPWYWVFKDWCSYGVTDWGSIGAKASINPWAFCFQVFGSPWICL</sequence>
<dbReference type="Pfam" id="PF22352">
    <property type="entry name" value="K319L-like_PKD"/>
    <property type="match status" value="1"/>
</dbReference>
<evidence type="ECO:0000313" key="1">
    <source>
        <dbReference type="EMBL" id="CAB4918460.1"/>
    </source>
</evidence>
<accession>A0A6J7HQL5</accession>
<reference evidence="1" key="1">
    <citation type="submission" date="2020-05" db="EMBL/GenBank/DDBJ databases">
        <authorList>
            <person name="Chiriac C."/>
            <person name="Salcher M."/>
            <person name="Ghai R."/>
            <person name="Kavagutti S V."/>
        </authorList>
    </citation>
    <scope>NUCLEOTIDE SEQUENCE</scope>
</reference>
<dbReference type="InterPro" id="IPR013783">
    <property type="entry name" value="Ig-like_fold"/>
</dbReference>
<dbReference type="EMBL" id="CAFBMR010000053">
    <property type="protein sequence ID" value="CAB4918460.1"/>
    <property type="molecule type" value="Genomic_DNA"/>
</dbReference>
<organism evidence="1">
    <name type="scientific">freshwater metagenome</name>
    <dbReference type="NCBI Taxonomy" id="449393"/>
    <lineage>
        <taxon>unclassified sequences</taxon>
        <taxon>metagenomes</taxon>
        <taxon>ecological metagenomes</taxon>
    </lineage>
</organism>
<proteinExistence type="predicted"/>